<name>A0A5D3DEZ5_CUCMM</name>
<dbReference type="Proteomes" id="UP000321393">
    <property type="component" value="Unassembled WGS sequence"/>
</dbReference>
<dbReference type="EMBL" id="SSTD01005249">
    <property type="protein sequence ID" value="TYK22028.1"/>
    <property type="molecule type" value="Genomic_DNA"/>
</dbReference>
<dbReference type="PANTHER" id="PTHR33437">
    <property type="entry name" value="OS06G0361200 PROTEIN"/>
    <property type="match status" value="1"/>
</dbReference>
<proteinExistence type="predicted"/>
<gene>
    <name evidence="2" type="ORF">E5676_scaffold482G00700</name>
    <name evidence="1" type="ORF">E6C27_scaffold269G00060</name>
</gene>
<reference evidence="3 4" key="1">
    <citation type="submission" date="2019-08" db="EMBL/GenBank/DDBJ databases">
        <title>Draft genome sequences of two oriental melons (Cucumis melo L. var makuwa).</title>
        <authorList>
            <person name="Kwon S.-Y."/>
        </authorList>
    </citation>
    <scope>NUCLEOTIDE SEQUENCE [LARGE SCALE GENOMIC DNA]</scope>
    <source>
        <strain evidence="4">cv. Chang Bougi</strain>
        <strain evidence="3">cv. SW 3</strain>
        <tissue evidence="2">Leaf</tissue>
    </source>
</reference>
<sequence>MMTDVTVEAGMAEMERKINFLMKVVEERDHEIATLKDQMKACETIESSKTPVVKADNKGKAVLQENQTEKSISIASLSVQQLQDMITGSIRAQYGGPPQTSFMYSKSYTKRINDLRMPIRIKRRPTSQAVRSKLKRKCFRVHWACRQHDGVDKHQTTKGRACHRLYKPMKSSKLEMQRQANRNVCSGDVHPSQDDFKSSAINVSL</sequence>
<evidence type="ECO:0000313" key="3">
    <source>
        <dbReference type="Proteomes" id="UP000321393"/>
    </source>
</evidence>
<dbReference type="EMBL" id="SSTE01020983">
    <property type="protein sequence ID" value="KAA0032934.1"/>
    <property type="molecule type" value="Genomic_DNA"/>
</dbReference>
<dbReference type="AlphaFoldDB" id="A0A5D3DEZ5"/>
<evidence type="ECO:0000313" key="1">
    <source>
        <dbReference type="EMBL" id="KAA0032934.1"/>
    </source>
</evidence>
<accession>A0A5D3DEZ5</accession>
<evidence type="ECO:0000313" key="4">
    <source>
        <dbReference type="Proteomes" id="UP000321947"/>
    </source>
</evidence>
<comment type="caution">
    <text evidence="2">The sequence shown here is derived from an EMBL/GenBank/DDBJ whole genome shotgun (WGS) entry which is preliminary data.</text>
</comment>
<evidence type="ECO:0000313" key="2">
    <source>
        <dbReference type="EMBL" id="TYK22028.1"/>
    </source>
</evidence>
<protein>
    <submittedName>
        <fullName evidence="2">Ty3-gypsy retrotransposon protein</fullName>
    </submittedName>
</protein>
<dbReference type="Proteomes" id="UP000321947">
    <property type="component" value="Unassembled WGS sequence"/>
</dbReference>
<dbReference type="PANTHER" id="PTHR33437:SF2">
    <property type="entry name" value="OS06G0361200 PROTEIN"/>
    <property type="match status" value="1"/>
</dbReference>
<organism evidence="2 4">
    <name type="scientific">Cucumis melo var. makuwa</name>
    <name type="common">Oriental melon</name>
    <dbReference type="NCBI Taxonomy" id="1194695"/>
    <lineage>
        <taxon>Eukaryota</taxon>
        <taxon>Viridiplantae</taxon>
        <taxon>Streptophyta</taxon>
        <taxon>Embryophyta</taxon>
        <taxon>Tracheophyta</taxon>
        <taxon>Spermatophyta</taxon>
        <taxon>Magnoliopsida</taxon>
        <taxon>eudicotyledons</taxon>
        <taxon>Gunneridae</taxon>
        <taxon>Pentapetalae</taxon>
        <taxon>rosids</taxon>
        <taxon>fabids</taxon>
        <taxon>Cucurbitales</taxon>
        <taxon>Cucurbitaceae</taxon>
        <taxon>Benincaseae</taxon>
        <taxon>Cucumis</taxon>
    </lineage>
</organism>